<feature type="non-terminal residue" evidence="1">
    <location>
        <position position="283"/>
    </location>
</feature>
<organism evidence="1">
    <name type="scientific">marine sediment metagenome</name>
    <dbReference type="NCBI Taxonomy" id="412755"/>
    <lineage>
        <taxon>unclassified sequences</taxon>
        <taxon>metagenomes</taxon>
        <taxon>ecological metagenomes</taxon>
    </lineage>
</organism>
<protein>
    <submittedName>
        <fullName evidence="1">Uncharacterized protein</fullName>
    </submittedName>
</protein>
<dbReference type="EMBL" id="BARW01016560">
    <property type="protein sequence ID" value="GAI92505.1"/>
    <property type="molecule type" value="Genomic_DNA"/>
</dbReference>
<comment type="caution">
    <text evidence="1">The sequence shown here is derived from an EMBL/GenBank/DDBJ whole genome shotgun (WGS) entry which is preliminary data.</text>
</comment>
<evidence type="ECO:0000313" key="1">
    <source>
        <dbReference type="EMBL" id="GAI92505.1"/>
    </source>
</evidence>
<dbReference type="AlphaFoldDB" id="X1TY86"/>
<accession>X1TY86</accession>
<gene>
    <name evidence="1" type="ORF">S12H4_28817</name>
</gene>
<sequence length="283" mass="29695">HDMAFVITGPEPSRERFEPISFTYSTMTGSGTIAGILDARACGGPSEVYFEAPMPVPAIVDPRPAMTPAGALGTITEATGSHNDQGKTVGIDWSGLGPVTLTGTAGGTTYTVDVELIFGPSGDESYNNPDEDPLSSYDPLGEDYVYTWTIDISDDALAEHGGDAVSPGGDDNPMMAVYLAVGREEPNGGCHRFTQVERQFYVGPDAYTNDDGTTDAAKWSKFAAYQDLGIYYGWRDMSGIGGGSFQIDSIVFGGNLLVDTDNIIPEPGIIFVDADAAGGGDGS</sequence>
<feature type="non-terminal residue" evidence="1">
    <location>
        <position position="1"/>
    </location>
</feature>
<name>X1TY86_9ZZZZ</name>
<reference evidence="1" key="1">
    <citation type="journal article" date="2014" name="Front. Microbiol.">
        <title>High frequency of phylogenetically diverse reductive dehalogenase-homologous genes in deep subseafloor sedimentary metagenomes.</title>
        <authorList>
            <person name="Kawai M."/>
            <person name="Futagami T."/>
            <person name="Toyoda A."/>
            <person name="Takaki Y."/>
            <person name="Nishi S."/>
            <person name="Hori S."/>
            <person name="Arai W."/>
            <person name="Tsubouchi T."/>
            <person name="Morono Y."/>
            <person name="Uchiyama I."/>
            <person name="Ito T."/>
            <person name="Fujiyama A."/>
            <person name="Inagaki F."/>
            <person name="Takami H."/>
        </authorList>
    </citation>
    <scope>NUCLEOTIDE SEQUENCE</scope>
    <source>
        <strain evidence="1">Expedition CK06-06</strain>
    </source>
</reference>
<proteinExistence type="predicted"/>